<evidence type="ECO:0000313" key="7">
    <source>
        <dbReference type="Proteomes" id="UP000298588"/>
    </source>
</evidence>
<evidence type="ECO:0000256" key="1">
    <source>
        <dbReference type="ARBA" id="ARBA00004370"/>
    </source>
</evidence>
<accession>A0A4D7QHY0</accession>
<name>A0A4D7QHY0_9HYPH</name>
<dbReference type="Proteomes" id="UP000298588">
    <property type="component" value="Chromosome"/>
</dbReference>
<keyword evidence="4 5" id="KW-0472">Membrane</keyword>
<proteinExistence type="predicted"/>
<keyword evidence="7" id="KW-1185">Reference proteome</keyword>
<comment type="subcellular location">
    <subcellularLocation>
        <location evidence="1">Membrane</location>
    </subcellularLocation>
</comment>
<gene>
    <name evidence="6" type="ORF">E8L99_14980</name>
</gene>
<dbReference type="EMBL" id="CP039865">
    <property type="protein sequence ID" value="QCK86968.1"/>
    <property type="molecule type" value="Genomic_DNA"/>
</dbReference>
<dbReference type="AlphaFoldDB" id="A0A4D7QHY0"/>
<dbReference type="KEGG" id="paqt:E8L99_14980"/>
<dbReference type="Gene3D" id="1.20.120.550">
    <property type="entry name" value="Membrane associated eicosanoid/glutathione metabolism-like domain"/>
    <property type="match status" value="1"/>
</dbReference>
<dbReference type="OrthoDB" id="5516290at2"/>
<keyword evidence="3 5" id="KW-1133">Transmembrane helix</keyword>
<evidence type="ECO:0000256" key="2">
    <source>
        <dbReference type="ARBA" id="ARBA00022692"/>
    </source>
</evidence>
<sequence length="142" mass="15093">MGTMNAGGLSLIWPLLVQIALTLAVLGVMGRLRLKALSAREVRLGDVAVSSTAWPERAKQAANNFSNQFETPVLFYVLIMVAIHVGATGPVMTVLAWGYVASRIAHAIEHIGTNNVRRRFAIFSGGVVVLAAMLVGILIAAL</sequence>
<evidence type="ECO:0008006" key="8">
    <source>
        <dbReference type="Google" id="ProtNLM"/>
    </source>
</evidence>
<dbReference type="SUPFAM" id="SSF161084">
    <property type="entry name" value="MAPEG domain-like"/>
    <property type="match status" value="1"/>
</dbReference>
<evidence type="ECO:0000313" key="6">
    <source>
        <dbReference type="EMBL" id="QCK86968.1"/>
    </source>
</evidence>
<dbReference type="Pfam" id="PF01124">
    <property type="entry name" value="MAPEG"/>
    <property type="match status" value="1"/>
</dbReference>
<dbReference type="InterPro" id="IPR023352">
    <property type="entry name" value="MAPEG-like_dom_sf"/>
</dbReference>
<dbReference type="InterPro" id="IPR001129">
    <property type="entry name" value="Membr-assoc_MAPEG"/>
</dbReference>
<evidence type="ECO:0000256" key="5">
    <source>
        <dbReference type="SAM" id="Phobius"/>
    </source>
</evidence>
<keyword evidence="2 5" id="KW-0812">Transmembrane</keyword>
<evidence type="ECO:0000256" key="4">
    <source>
        <dbReference type="ARBA" id="ARBA00023136"/>
    </source>
</evidence>
<dbReference type="RefSeq" id="WP_137100299.1">
    <property type="nucleotide sequence ID" value="NZ_CP039865.1"/>
</dbReference>
<evidence type="ECO:0000256" key="3">
    <source>
        <dbReference type="ARBA" id="ARBA00022989"/>
    </source>
</evidence>
<reference evidence="6 7" key="1">
    <citation type="submission" date="2019-04" db="EMBL/GenBank/DDBJ databases">
        <title>Phreatobacter aquaticus sp. nov.</title>
        <authorList>
            <person name="Choi A."/>
            <person name="Baek K."/>
        </authorList>
    </citation>
    <scope>NUCLEOTIDE SEQUENCE [LARGE SCALE GENOMIC DNA]</scope>
    <source>
        <strain evidence="6 7">NMCR1094</strain>
    </source>
</reference>
<organism evidence="6 7">
    <name type="scientific">Phreatobacter aquaticus</name>
    <dbReference type="NCBI Taxonomy" id="2570229"/>
    <lineage>
        <taxon>Bacteria</taxon>
        <taxon>Pseudomonadati</taxon>
        <taxon>Pseudomonadota</taxon>
        <taxon>Alphaproteobacteria</taxon>
        <taxon>Hyphomicrobiales</taxon>
        <taxon>Phreatobacteraceae</taxon>
        <taxon>Phreatobacter</taxon>
    </lineage>
</organism>
<feature type="transmembrane region" description="Helical" evidence="5">
    <location>
        <begin position="120"/>
        <end position="141"/>
    </location>
</feature>
<dbReference type="GO" id="GO:0016020">
    <property type="term" value="C:membrane"/>
    <property type="evidence" value="ECO:0007669"/>
    <property type="project" value="UniProtKB-SubCell"/>
</dbReference>
<protein>
    <recommendedName>
        <fullName evidence="8">MAPEG family protein</fullName>
    </recommendedName>
</protein>
<feature type="transmembrane region" description="Helical" evidence="5">
    <location>
        <begin position="73"/>
        <end position="100"/>
    </location>
</feature>